<accession>A0A392T6Y0</accession>
<feature type="non-terminal residue" evidence="1">
    <location>
        <position position="1"/>
    </location>
</feature>
<name>A0A392T6Y0_9FABA</name>
<reference evidence="1 2" key="1">
    <citation type="journal article" date="2018" name="Front. Plant Sci.">
        <title>Red Clover (Trifolium pratense) and Zigzag Clover (T. medium) - A Picture of Genomic Similarities and Differences.</title>
        <authorList>
            <person name="Dluhosova J."/>
            <person name="Istvanek J."/>
            <person name="Nedelnik J."/>
            <person name="Repkova J."/>
        </authorList>
    </citation>
    <scope>NUCLEOTIDE SEQUENCE [LARGE SCALE GENOMIC DNA]</scope>
    <source>
        <strain evidence="2">cv. 10/8</strain>
        <tissue evidence="1">Leaf</tissue>
    </source>
</reference>
<comment type="caution">
    <text evidence="1">The sequence shown here is derived from an EMBL/GenBank/DDBJ whole genome shotgun (WGS) entry which is preliminary data.</text>
</comment>
<proteinExistence type="predicted"/>
<evidence type="ECO:0000313" key="2">
    <source>
        <dbReference type="Proteomes" id="UP000265520"/>
    </source>
</evidence>
<protein>
    <submittedName>
        <fullName evidence="1">Uncharacterized protein</fullName>
    </submittedName>
</protein>
<evidence type="ECO:0000313" key="1">
    <source>
        <dbReference type="EMBL" id="MCI56542.1"/>
    </source>
</evidence>
<dbReference type="EMBL" id="LXQA010513917">
    <property type="protein sequence ID" value="MCI56542.1"/>
    <property type="molecule type" value="Genomic_DNA"/>
</dbReference>
<dbReference type="Proteomes" id="UP000265520">
    <property type="component" value="Unassembled WGS sequence"/>
</dbReference>
<sequence length="10" mass="1120">AKREEVSKSS</sequence>
<keyword evidence="2" id="KW-1185">Reference proteome</keyword>
<organism evidence="1 2">
    <name type="scientific">Trifolium medium</name>
    <dbReference type="NCBI Taxonomy" id="97028"/>
    <lineage>
        <taxon>Eukaryota</taxon>
        <taxon>Viridiplantae</taxon>
        <taxon>Streptophyta</taxon>
        <taxon>Embryophyta</taxon>
        <taxon>Tracheophyta</taxon>
        <taxon>Spermatophyta</taxon>
        <taxon>Magnoliopsida</taxon>
        <taxon>eudicotyledons</taxon>
        <taxon>Gunneridae</taxon>
        <taxon>Pentapetalae</taxon>
        <taxon>rosids</taxon>
        <taxon>fabids</taxon>
        <taxon>Fabales</taxon>
        <taxon>Fabaceae</taxon>
        <taxon>Papilionoideae</taxon>
        <taxon>50 kb inversion clade</taxon>
        <taxon>NPAAA clade</taxon>
        <taxon>Hologalegina</taxon>
        <taxon>IRL clade</taxon>
        <taxon>Trifolieae</taxon>
        <taxon>Trifolium</taxon>
    </lineage>
</organism>